<dbReference type="Pfam" id="PF10095">
    <property type="entry name" value="DUF2333"/>
    <property type="match status" value="1"/>
</dbReference>
<evidence type="ECO:0000313" key="2">
    <source>
        <dbReference type="EMBL" id="MDF1585369.1"/>
    </source>
</evidence>
<proteinExistence type="predicted"/>
<evidence type="ECO:0000313" key="3">
    <source>
        <dbReference type="Proteomes" id="UP001301140"/>
    </source>
</evidence>
<name>A0AAP3UYY5_9PROT</name>
<reference evidence="2 3" key="1">
    <citation type="submission" date="2023-03" db="EMBL/GenBank/DDBJ databases">
        <title>YIM 152171 draft genome.</title>
        <authorList>
            <person name="Yang Z."/>
        </authorList>
    </citation>
    <scope>NUCLEOTIDE SEQUENCE [LARGE SCALE GENOMIC DNA]</scope>
    <source>
        <strain evidence="2 3">YIM 152171</strain>
    </source>
</reference>
<organism evidence="2 3">
    <name type="scientific">Marinimicrococcus flavescens</name>
    <dbReference type="NCBI Taxonomy" id="3031815"/>
    <lineage>
        <taxon>Bacteria</taxon>
        <taxon>Pseudomonadati</taxon>
        <taxon>Pseudomonadota</taxon>
        <taxon>Alphaproteobacteria</taxon>
        <taxon>Geminicoccales</taxon>
        <taxon>Geminicoccaceae</taxon>
        <taxon>Marinimicrococcus</taxon>
    </lineage>
</organism>
<feature type="transmembrane region" description="Helical" evidence="1">
    <location>
        <begin position="19"/>
        <end position="40"/>
    </location>
</feature>
<keyword evidence="1" id="KW-0812">Transmembrane</keyword>
<sequence>MDGTAPAGKPQGNWAKRGLGVVGVLAVLAGLYYAGGALWLHEIDDDPGFAQDVEVPENGSRAVAVAAALIDREVNVHRWVANDPWFQPAAILDNMPNFQAGIVAALSRFAIELTDQIARARGTSQVDPDADSAAGRLKYPGDVWIFEWSSTPVQPSSESQYRKAIEDLRRYNERLAAGNANFERRSDNLMATLERIAADIGGSSAALSQRIEDYGDAWIDPAADDLFYATKGRLYAYYLLLEALGIDYAGVLGERNVQRNWDEMLASLRAAAALAPWVVANGELDGQTVPNHLAAQGFLLLRARFQLYEVINILLK</sequence>
<protein>
    <submittedName>
        <fullName evidence="2">DUF2333 family protein</fullName>
    </submittedName>
</protein>
<gene>
    <name evidence="2" type="ORF">PZ740_03100</name>
</gene>
<dbReference type="AlphaFoldDB" id="A0AAP3UYY5"/>
<comment type="caution">
    <text evidence="2">The sequence shown here is derived from an EMBL/GenBank/DDBJ whole genome shotgun (WGS) entry which is preliminary data.</text>
</comment>
<dbReference type="InterPro" id="IPR016936">
    <property type="entry name" value="UCP029693"/>
</dbReference>
<dbReference type="Proteomes" id="UP001301140">
    <property type="component" value="Unassembled WGS sequence"/>
</dbReference>
<dbReference type="RefSeq" id="WP_327787784.1">
    <property type="nucleotide sequence ID" value="NZ_JARGEQ010000016.1"/>
</dbReference>
<keyword evidence="1" id="KW-0472">Membrane</keyword>
<accession>A0AAP3UYY5</accession>
<evidence type="ECO:0000256" key="1">
    <source>
        <dbReference type="SAM" id="Phobius"/>
    </source>
</evidence>
<keyword evidence="1" id="KW-1133">Transmembrane helix</keyword>
<dbReference type="EMBL" id="JARGEQ010000016">
    <property type="protein sequence ID" value="MDF1585369.1"/>
    <property type="molecule type" value="Genomic_DNA"/>
</dbReference>
<keyword evidence="3" id="KW-1185">Reference proteome</keyword>